<evidence type="ECO:0000313" key="3">
    <source>
        <dbReference type="EMBL" id="KAF5313841.1"/>
    </source>
</evidence>
<feature type="domain" description="DUF5648" evidence="2">
    <location>
        <begin position="56"/>
        <end position="194"/>
    </location>
</feature>
<dbReference type="OrthoDB" id="9971254at2759"/>
<feature type="chain" id="PRO_5034252959" description="DUF5648 domain-containing protein" evidence="1">
    <location>
        <begin position="22"/>
        <end position="198"/>
    </location>
</feature>
<feature type="signal peptide" evidence="1">
    <location>
        <begin position="1"/>
        <end position="21"/>
    </location>
</feature>
<evidence type="ECO:0000313" key="4">
    <source>
        <dbReference type="Proteomes" id="UP000567179"/>
    </source>
</evidence>
<dbReference type="EMBL" id="JAACJJ010000046">
    <property type="protein sequence ID" value="KAF5313841.1"/>
    <property type="molecule type" value="Genomic_DNA"/>
</dbReference>
<evidence type="ECO:0000256" key="1">
    <source>
        <dbReference type="SAM" id="SignalP"/>
    </source>
</evidence>
<accession>A0A8H5EVH9</accession>
<dbReference type="Proteomes" id="UP000567179">
    <property type="component" value="Unassembled WGS sequence"/>
</dbReference>
<sequence length="198" mass="20953">MIASFKFLMVLPALLGIATRATPVINRGILPAVHSAQEMSPRSASTCADPSLATTIFQAYSGTNTAHIMDVRYRLVNADSIQNAAPALWTFQGAVFKGWRTQQPFTVPLFTLISSDNSDSVFIIGADAQTPPVVSGFTPGAIVAWVYDTAVCDSVPLMSAVLAAKTDHYYTTDPDDHAGLLSAGWTDGGVAAFVLPAM</sequence>
<dbReference type="InterPro" id="IPR043708">
    <property type="entry name" value="DUF5648"/>
</dbReference>
<dbReference type="Pfam" id="PF18885">
    <property type="entry name" value="DUF5648"/>
    <property type="match status" value="1"/>
</dbReference>
<gene>
    <name evidence="3" type="ORF">D9619_013070</name>
</gene>
<evidence type="ECO:0000259" key="2">
    <source>
        <dbReference type="Pfam" id="PF18885"/>
    </source>
</evidence>
<keyword evidence="1" id="KW-0732">Signal</keyword>
<proteinExistence type="predicted"/>
<protein>
    <recommendedName>
        <fullName evidence="2">DUF5648 domain-containing protein</fullName>
    </recommendedName>
</protein>
<name>A0A8H5EVH9_9AGAR</name>
<keyword evidence="4" id="KW-1185">Reference proteome</keyword>
<comment type="caution">
    <text evidence="3">The sequence shown here is derived from an EMBL/GenBank/DDBJ whole genome shotgun (WGS) entry which is preliminary data.</text>
</comment>
<organism evidence="3 4">
    <name type="scientific">Psilocybe cf. subviscida</name>
    <dbReference type="NCBI Taxonomy" id="2480587"/>
    <lineage>
        <taxon>Eukaryota</taxon>
        <taxon>Fungi</taxon>
        <taxon>Dikarya</taxon>
        <taxon>Basidiomycota</taxon>
        <taxon>Agaricomycotina</taxon>
        <taxon>Agaricomycetes</taxon>
        <taxon>Agaricomycetidae</taxon>
        <taxon>Agaricales</taxon>
        <taxon>Agaricineae</taxon>
        <taxon>Strophariaceae</taxon>
        <taxon>Psilocybe</taxon>
    </lineage>
</organism>
<dbReference type="AlphaFoldDB" id="A0A8H5EVH9"/>
<reference evidence="3 4" key="1">
    <citation type="journal article" date="2020" name="ISME J.">
        <title>Uncovering the hidden diversity of litter-decomposition mechanisms in mushroom-forming fungi.</title>
        <authorList>
            <person name="Floudas D."/>
            <person name="Bentzer J."/>
            <person name="Ahren D."/>
            <person name="Johansson T."/>
            <person name="Persson P."/>
            <person name="Tunlid A."/>
        </authorList>
    </citation>
    <scope>NUCLEOTIDE SEQUENCE [LARGE SCALE GENOMIC DNA]</scope>
    <source>
        <strain evidence="3 4">CBS 101986</strain>
    </source>
</reference>